<evidence type="ECO:0000313" key="3">
    <source>
        <dbReference type="Proteomes" id="UP001143370"/>
    </source>
</evidence>
<reference evidence="2" key="1">
    <citation type="journal article" date="2014" name="Int. J. Syst. Evol. Microbiol.">
        <title>Complete genome sequence of Corynebacterium casei LMG S-19264T (=DSM 44701T), isolated from a smear-ripened cheese.</title>
        <authorList>
            <consortium name="US DOE Joint Genome Institute (JGI-PGF)"/>
            <person name="Walter F."/>
            <person name="Albersmeier A."/>
            <person name="Kalinowski J."/>
            <person name="Ruckert C."/>
        </authorList>
    </citation>
    <scope>NUCLEOTIDE SEQUENCE</scope>
    <source>
        <strain evidence="2">VKM B-2484</strain>
    </source>
</reference>
<proteinExistence type="predicted"/>
<dbReference type="Pfam" id="PF20137">
    <property type="entry name" value="BubE"/>
    <property type="match status" value="1"/>
</dbReference>
<dbReference type="InterPro" id="IPR045384">
    <property type="entry name" value="DUF6527"/>
</dbReference>
<feature type="compositionally biased region" description="Polar residues" evidence="1">
    <location>
        <begin position="35"/>
        <end position="46"/>
    </location>
</feature>
<reference evidence="2" key="2">
    <citation type="submission" date="2023-01" db="EMBL/GenBank/DDBJ databases">
        <authorList>
            <person name="Sun Q."/>
            <person name="Evtushenko L."/>
        </authorList>
    </citation>
    <scope>NUCLEOTIDE SEQUENCE</scope>
    <source>
        <strain evidence="2">VKM B-2484</strain>
    </source>
</reference>
<accession>A0A9W6N015</accession>
<evidence type="ECO:0000256" key="1">
    <source>
        <dbReference type="SAM" id="MobiDB-lite"/>
    </source>
</evidence>
<name>A0A9W6N015_9HYPH</name>
<organism evidence="2 3">
    <name type="scientific">Ancylobacter dichloromethanicus</name>
    <dbReference type="NCBI Taxonomy" id="518825"/>
    <lineage>
        <taxon>Bacteria</taxon>
        <taxon>Pseudomonadati</taxon>
        <taxon>Pseudomonadota</taxon>
        <taxon>Alphaproteobacteria</taxon>
        <taxon>Hyphomicrobiales</taxon>
        <taxon>Xanthobacteraceae</taxon>
        <taxon>Ancylobacter</taxon>
    </lineage>
</organism>
<keyword evidence="3" id="KW-1185">Reference proteome</keyword>
<dbReference type="Proteomes" id="UP001143370">
    <property type="component" value="Unassembled WGS sequence"/>
</dbReference>
<gene>
    <name evidence="2" type="ORF">GCM10017643_27110</name>
</gene>
<evidence type="ECO:0008006" key="4">
    <source>
        <dbReference type="Google" id="ProtNLM"/>
    </source>
</evidence>
<dbReference type="AlphaFoldDB" id="A0A9W6N015"/>
<sequence length="94" mass="10438">MFRCPGCNMGHMVRVGEGPGPRWGYNGDSERPTFTPSINVTWSEPSDVSEDFDDTSKDKRMVCHSFVTDGRIQFLGDCTHALAGQTVELPGWDL</sequence>
<dbReference type="EMBL" id="BSFJ01000018">
    <property type="protein sequence ID" value="GLK72595.1"/>
    <property type="molecule type" value="Genomic_DNA"/>
</dbReference>
<feature type="region of interest" description="Disordered" evidence="1">
    <location>
        <begin position="35"/>
        <end position="54"/>
    </location>
</feature>
<comment type="caution">
    <text evidence="2">The sequence shown here is derived from an EMBL/GenBank/DDBJ whole genome shotgun (WGS) entry which is preliminary data.</text>
</comment>
<evidence type="ECO:0000313" key="2">
    <source>
        <dbReference type="EMBL" id="GLK72595.1"/>
    </source>
</evidence>
<protein>
    <recommendedName>
        <fullName evidence="4">Ammonia monooxygenase</fullName>
    </recommendedName>
</protein>
<dbReference type="RefSeq" id="WP_271188663.1">
    <property type="nucleotide sequence ID" value="NZ_BSFJ01000018.1"/>
</dbReference>